<accession>A0A1S8B1Q3</accession>
<comment type="caution">
    <text evidence="8">The sequence shown here is derived from an EMBL/GenBank/DDBJ whole genome shotgun (WGS) entry which is preliminary data.</text>
</comment>
<evidence type="ECO:0000256" key="4">
    <source>
        <dbReference type="ARBA" id="ARBA00022989"/>
    </source>
</evidence>
<evidence type="ECO:0000256" key="3">
    <source>
        <dbReference type="ARBA" id="ARBA00022824"/>
    </source>
</evidence>
<dbReference type="InterPro" id="IPR010580">
    <property type="entry name" value="ER_stress-assoc"/>
</dbReference>
<proteinExistence type="inferred from homology"/>
<protein>
    <recommendedName>
        <fullName evidence="6">Stress-associated endoplasmic reticulum protein</fullName>
    </recommendedName>
</protein>
<dbReference type="AlphaFoldDB" id="A0A1S8B1Q3"/>
<evidence type="ECO:0000256" key="6">
    <source>
        <dbReference type="RuleBase" id="RU364120"/>
    </source>
</evidence>
<feature type="compositionally biased region" description="Basic and acidic residues" evidence="7">
    <location>
        <begin position="42"/>
        <end position="53"/>
    </location>
</feature>
<organism evidence="8 9">
    <name type="scientific">Diplodia seriata</name>
    <dbReference type="NCBI Taxonomy" id="420778"/>
    <lineage>
        <taxon>Eukaryota</taxon>
        <taxon>Fungi</taxon>
        <taxon>Dikarya</taxon>
        <taxon>Ascomycota</taxon>
        <taxon>Pezizomycotina</taxon>
        <taxon>Dothideomycetes</taxon>
        <taxon>Dothideomycetes incertae sedis</taxon>
        <taxon>Botryosphaeriales</taxon>
        <taxon>Botryosphaeriaceae</taxon>
        <taxon>Diplodia</taxon>
    </lineage>
</organism>
<comment type="function">
    <text evidence="6">Interacts with target proteins during translocation into the lumen of the endoplasmic reticulum. Protects unfolded target proteins against degradation and facilitate correct glycosylation.</text>
</comment>
<feature type="transmembrane region" description="Helical" evidence="6">
    <location>
        <begin position="75"/>
        <end position="95"/>
    </location>
</feature>
<dbReference type="OrthoDB" id="16679at2759"/>
<feature type="region of interest" description="Disordered" evidence="7">
    <location>
        <begin position="26"/>
        <end position="70"/>
    </location>
</feature>
<keyword evidence="5 6" id="KW-0472">Membrane</keyword>
<keyword evidence="2 6" id="KW-0812">Transmembrane</keyword>
<feature type="compositionally biased region" description="Polar residues" evidence="7">
    <location>
        <begin position="32"/>
        <end position="41"/>
    </location>
</feature>
<name>A0A1S8B1Q3_9PEZI</name>
<comment type="subcellular location">
    <subcellularLocation>
        <location evidence="6">Membrane</location>
        <topology evidence="6">Single-pass membrane protein</topology>
    </subcellularLocation>
    <subcellularLocation>
        <location evidence="6">Endoplasmic reticulum membrane</location>
        <topology evidence="6">Single-pass membrane protein</topology>
    </subcellularLocation>
</comment>
<comment type="similarity">
    <text evidence="1 6">Belongs to the RAMP4 family.</text>
</comment>
<dbReference type="Pfam" id="PF06624">
    <property type="entry name" value="RAMP4"/>
    <property type="match status" value="1"/>
</dbReference>
<dbReference type="GO" id="GO:0005789">
    <property type="term" value="C:endoplasmic reticulum membrane"/>
    <property type="evidence" value="ECO:0007669"/>
    <property type="project" value="UniProtKB-SubCell"/>
</dbReference>
<reference evidence="8 9" key="1">
    <citation type="submission" date="2017-01" db="EMBL/GenBank/DDBJ databases">
        <title>Draft genome sequence of Diplodia seriata F98.1, a fungal species involved in grapevine trunk diseases.</title>
        <authorList>
            <person name="Robert-Siegwald G."/>
            <person name="Vallet J."/>
            <person name="Abou-Mansour E."/>
            <person name="Xu J."/>
            <person name="Rey P."/>
            <person name="Bertsch C."/>
            <person name="Rego C."/>
            <person name="Larignon P."/>
            <person name="Fontaine F."/>
            <person name="Lebrun M.-H."/>
        </authorList>
    </citation>
    <scope>NUCLEOTIDE SEQUENCE [LARGE SCALE GENOMIC DNA]</scope>
    <source>
        <strain evidence="8 9">F98.1</strain>
    </source>
</reference>
<gene>
    <name evidence="8" type="ORF">BK809_0002327</name>
</gene>
<evidence type="ECO:0000256" key="2">
    <source>
        <dbReference type="ARBA" id="ARBA00022692"/>
    </source>
</evidence>
<keyword evidence="4 6" id="KW-1133">Transmembrane helix</keyword>
<dbReference type="EMBL" id="MSZU01000115">
    <property type="protein sequence ID" value="OMP81334.1"/>
    <property type="molecule type" value="Genomic_DNA"/>
</dbReference>
<sequence>MLQALPSYTPLERALPSLDHRFLPEADIRPSRQAQTPQQRLANERFAKSEASKRGKPQATIKKQEAHKSPISKGWIAVLAFILCGGLLFELLRLFF</sequence>
<evidence type="ECO:0000313" key="9">
    <source>
        <dbReference type="Proteomes" id="UP000190776"/>
    </source>
</evidence>
<evidence type="ECO:0000256" key="7">
    <source>
        <dbReference type="SAM" id="MobiDB-lite"/>
    </source>
</evidence>
<evidence type="ECO:0000256" key="1">
    <source>
        <dbReference type="ARBA" id="ARBA00005500"/>
    </source>
</evidence>
<evidence type="ECO:0000313" key="8">
    <source>
        <dbReference type="EMBL" id="OMP81334.1"/>
    </source>
</evidence>
<dbReference type="Proteomes" id="UP000190776">
    <property type="component" value="Unassembled WGS sequence"/>
</dbReference>
<evidence type="ECO:0000256" key="5">
    <source>
        <dbReference type="ARBA" id="ARBA00023136"/>
    </source>
</evidence>
<keyword evidence="3 6" id="KW-0256">Endoplasmic reticulum</keyword>